<dbReference type="PANTHER" id="PTHR43792:SF1">
    <property type="entry name" value="N-ACETYLTRANSFERASE DOMAIN-CONTAINING PROTEIN"/>
    <property type="match status" value="1"/>
</dbReference>
<proteinExistence type="predicted"/>
<dbReference type="RefSeq" id="WP_183478433.1">
    <property type="nucleotide sequence ID" value="NZ_JACIFO010000023.1"/>
</dbReference>
<dbReference type="InterPro" id="IPR000182">
    <property type="entry name" value="GNAT_dom"/>
</dbReference>
<dbReference type="InterPro" id="IPR051531">
    <property type="entry name" value="N-acetyltransferase"/>
</dbReference>
<dbReference type="PANTHER" id="PTHR43792">
    <property type="entry name" value="GNAT FAMILY, PUTATIVE (AFU_ORTHOLOGUE AFUA_3G00765)-RELATED-RELATED"/>
    <property type="match status" value="1"/>
</dbReference>
<feature type="domain" description="N-acetyltransferase" evidence="1">
    <location>
        <begin position="9"/>
        <end position="171"/>
    </location>
</feature>
<dbReference type="GO" id="GO:0016747">
    <property type="term" value="F:acyltransferase activity, transferring groups other than amino-acyl groups"/>
    <property type="evidence" value="ECO:0007669"/>
    <property type="project" value="InterPro"/>
</dbReference>
<dbReference type="AlphaFoldDB" id="A0A840EUB7"/>
<evidence type="ECO:0000313" key="2">
    <source>
        <dbReference type="EMBL" id="MBB4120103.1"/>
    </source>
</evidence>
<protein>
    <submittedName>
        <fullName evidence="2">RimJ/RimL family protein N-acetyltransferase</fullName>
    </submittedName>
</protein>
<dbReference type="SUPFAM" id="SSF55729">
    <property type="entry name" value="Acyl-CoA N-acyltransferases (Nat)"/>
    <property type="match status" value="1"/>
</dbReference>
<dbReference type="Proteomes" id="UP000553034">
    <property type="component" value="Unassembled WGS sequence"/>
</dbReference>
<dbReference type="Gene3D" id="3.40.630.30">
    <property type="match status" value="1"/>
</dbReference>
<dbReference type="InterPro" id="IPR016181">
    <property type="entry name" value="Acyl_CoA_acyltransferase"/>
</dbReference>
<evidence type="ECO:0000259" key="1">
    <source>
        <dbReference type="PROSITE" id="PS51186"/>
    </source>
</evidence>
<dbReference type="PROSITE" id="PS51186">
    <property type="entry name" value="GNAT"/>
    <property type="match status" value="1"/>
</dbReference>
<gene>
    <name evidence="2" type="ORF">GGR32_002420</name>
</gene>
<accession>A0A840EUB7</accession>
<comment type="caution">
    <text evidence="2">The sequence shown here is derived from an EMBL/GenBank/DDBJ whole genome shotgun (WGS) entry which is preliminary data.</text>
</comment>
<reference evidence="2 3" key="1">
    <citation type="submission" date="2020-08" db="EMBL/GenBank/DDBJ databases">
        <title>Genomic Encyclopedia of Type Strains, Phase IV (KMG-IV): sequencing the most valuable type-strain genomes for metagenomic binning, comparative biology and taxonomic classification.</title>
        <authorList>
            <person name="Goeker M."/>
        </authorList>
    </citation>
    <scope>NUCLEOTIDE SEQUENCE [LARGE SCALE GENOMIC DNA]</scope>
    <source>
        <strain evidence="2 3">DSM 29568</strain>
    </source>
</reference>
<name>A0A840EUB7_9FLAO</name>
<dbReference type="EMBL" id="JACIFO010000023">
    <property type="protein sequence ID" value="MBB4120103.1"/>
    <property type="molecule type" value="Genomic_DNA"/>
</dbReference>
<evidence type="ECO:0000313" key="3">
    <source>
        <dbReference type="Proteomes" id="UP000553034"/>
    </source>
</evidence>
<keyword evidence="2" id="KW-0808">Transferase</keyword>
<sequence>MTIFQTERLLIRTLKKEDSVDYFDMMGNPNVMNPIPRDVMTKEESNDHLNKFLNTEPTTSDIKVWAIELKSENNFIGLCAFLKNNENEDEIGYRLREKYWKKGYGTEVTVGLLNYGFDQMKMDKITADVDTRNLNSVKILEKFMTAKKEFFNEADNCTDRRYEIRKKNWLQHGI</sequence>
<organism evidence="2 3">
    <name type="scientific">Mesonia hippocampi</name>
    <dbReference type="NCBI Taxonomy" id="1628250"/>
    <lineage>
        <taxon>Bacteria</taxon>
        <taxon>Pseudomonadati</taxon>
        <taxon>Bacteroidota</taxon>
        <taxon>Flavobacteriia</taxon>
        <taxon>Flavobacteriales</taxon>
        <taxon>Flavobacteriaceae</taxon>
        <taxon>Mesonia</taxon>
    </lineage>
</organism>
<dbReference type="Pfam" id="PF13302">
    <property type="entry name" value="Acetyltransf_3"/>
    <property type="match status" value="1"/>
</dbReference>
<keyword evidence="3" id="KW-1185">Reference proteome</keyword>